<organism evidence="2 3">
    <name type="scientific">Variovorax paradoxus</name>
    <dbReference type="NCBI Taxonomy" id="34073"/>
    <lineage>
        <taxon>Bacteria</taxon>
        <taxon>Pseudomonadati</taxon>
        <taxon>Pseudomonadota</taxon>
        <taxon>Betaproteobacteria</taxon>
        <taxon>Burkholderiales</taxon>
        <taxon>Comamonadaceae</taxon>
        <taxon>Variovorax</taxon>
    </lineage>
</organism>
<dbReference type="SUPFAM" id="SSF55729">
    <property type="entry name" value="Acyl-CoA N-acyltransferases (Nat)"/>
    <property type="match status" value="1"/>
</dbReference>
<dbReference type="InterPro" id="IPR000182">
    <property type="entry name" value="GNAT_dom"/>
</dbReference>
<sequence>MAFVAIVEGADGQRQTIGAARAVTDPDNQSAEFGILVQSDLKGRGLGRLLLSALIEYCRGRGTRHLVGDVLRENAGMLSLGDALGFEAEPSELQGCVRLKLDLSGPTAAASVEAATAAPAPA</sequence>
<dbReference type="GO" id="GO:0016747">
    <property type="term" value="F:acyltransferase activity, transferring groups other than amino-acyl groups"/>
    <property type="evidence" value="ECO:0007669"/>
    <property type="project" value="InterPro"/>
</dbReference>
<dbReference type="EMBL" id="QFPP01000015">
    <property type="protein sequence ID" value="PZQ77595.1"/>
    <property type="molecule type" value="Genomic_DNA"/>
</dbReference>
<dbReference type="Pfam" id="PF00583">
    <property type="entry name" value="Acetyltransf_1"/>
    <property type="match status" value="1"/>
</dbReference>
<accession>A0A2W5QRK5</accession>
<dbReference type="Proteomes" id="UP000249135">
    <property type="component" value="Unassembled WGS sequence"/>
</dbReference>
<comment type="caution">
    <text evidence="2">The sequence shown here is derived from an EMBL/GenBank/DDBJ whole genome shotgun (WGS) entry which is preliminary data.</text>
</comment>
<reference evidence="2 3" key="1">
    <citation type="submission" date="2017-08" db="EMBL/GenBank/DDBJ databases">
        <title>Infants hospitalized years apart are colonized by the same room-sourced microbial strains.</title>
        <authorList>
            <person name="Brooks B."/>
            <person name="Olm M.R."/>
            <person name="Firek B.A."/>
            <person name="Baker R."/>
            <person name="Thomas B.C."/>
            <person name="Morowitz M.J."/>
            <person name="Banfield J.F."/>
        </authorList>
    </citation>
    <scope>NUCLEOTIDE SEQUENCE [LARGE SCALE GENOMIC DNA]</scope>
    <source>
        <strain evidence="2">S2_005_003_R2_41</strain>
    </source>
</reference>
<protein>
    <recommendedName>
        <fullName evidence="1">N-acetyltransferase domain-containing protein</fullName>
    </recommendedName>
</protein>
<dbReference type="PROSITE" id="PS51186">
    <property type="entry name" value="GNAT"/>
    <property type="match status" value="1"/>
</dbReference>
<evidence type="ECO:0000259" key="1">
    <source>
        <dbReference type="PROSITE" id="PS51186"/>
    </source>
</evidence>
<dbReference type="InterPro" id="IPR016181">
    <property type="entry name" value="Acyl_CoA_acyltransferase"/>
</dbReference>
<dbReference type="AlphaFoldDB" id="A0A2W5QRK5"/>
<evidence type="ECO:0000313" key="2">
    <source>
        <dbReference type="EMBL" id="PZQ77595.1"/>
    </source>
</evidence>
<feature type="domain" description="N-acetyltransferase" evidence="1">
    <location>
        <begin position="1"/>
        <end position="104"/>
    </location>
</feature>
<gene>
    <name evidence="2" type="ORF">DI563_03235</name>
</gene>
<dbReference type="CDD" id="cd04301">
    <property type="entry name" value="NAT_SF"/>
    <property type="match status" value="1"/>
</dbReference>
<proteinExistence type="predicted"/>
<name>A0A2W5QRK5_VARPD</name>
<evidence type="ECO:0000313" key="3">
    <source>
        <dbReference type="Proteomes" id="UP000249135"/>
    </source>
</evidence>
<dbReference type="Gene3D" id="3.40.630.30">
    <property type="match status" value="1"/>
</dbReference>